<comment type="caution">
    <text evidence="2">The sequence shown here is derived from an EMBL/GenBank/DDBJ whole genome shotgun (WGS) entry which is preliminary data.</text>
</comment>
<accession>A0ABQ3B4N8</accession>
<feature type="transmembrane region" description="Helical" evidence="1">
    <location>
        <begin position="49"/>
        <end position="69"/>
    </location>
</feature>
<feature type="transmembrane region" description="Helical" evidence="1">
    <location>
        <begin position="25"/>
        <end position="43"/>
    </location>
</feature>
<evidence type="ECO:0000313" key="3">
    <source>
        <dbReference type="Proteomes" id="UP000619761"/>
    </source>
</evidence>
<gene>
    <name evidence="2" type="ORF">GCM10011613_24930</name>
</gene>
<dbReference type="EMBL" id="BMYZ01000002">
    <property type="protein sequence ID" value="GGY79143.1"/>
    <property type="molecule type" value="Genomic_DNA"/>
</dbReference>
<evidence type="ECO:0000256" key="1">
    <source>
        <dbReference type="SAM" id="Phobius"/>
    </source>
</evidence>
<organism evidence="2 3">
    <name type="scientific">Cellvibrio zantedeschiae</name>
    <dbReference type="NCBI Taxonomy" id="1237077"/>
    <lineage>
        <taxon>Bacteria</taxon>
        <taxon>Pseudomonadati</taxon>
        <taxon>Pseudomonadota</taxon>
        <taxon>Gammaproteobacteria</taxon>
        <taxon>Cellvibrionales</taxon>
        <taxon>Cellvibrionaceae</taxon>
        <taxon>Cellvibrio</taxon>
    </lineage>
</organism>
<evidence type="ECO:0008006" key="4">
    <source>
        <dbReference type="Google" id="ProtNLM"/>
    </source>
</evidence>
<dbReference type="InterPro" id="IPR021877">
    <property type="entry name" value="DUF3487"/>
</dbReference>
<keyword evidence="3" id="KW-1185">Reference proteome</keyword>
<evidence type="ECO:0000313" key="2">
    <source>
        <dbReference type="EMBL" id="GGY79143.1"/>
    </source>
</evidence>
<protein>
    <recommendedName>
        <fullName evidence="4">Conjugal transfer protein</fullName>
    </recommendedName>
</protein>
<dbReference type="RefSeq" id="WP_189419090.1">
    <property type="nucleotide sequence ID" value="NZ_BMYZ01000002.1"/>
</dbReference>
<keyword evidence="1" id="KW-0472">Membrane</keyword>
<name>A0ABQ3B4N8_9GAMM</name>
<keyword evidence="1" id="KW-0812">Transmembrane</keyword>
<dbReference type="Pfam" id="PF11990">
    <property type="entry name" value="DUF3487"/>
    <property type="match status" value="1"/>
</dbReference>
<proteinExistence type="predicted"/>
<reference evidence="3" key="1">
    <citation type="journal article" date="2019" name="Int. J. Syst. Evol. Microbiol.">
        <title>The Global Catalogue of Microorganisms (GCM) 10K type strain sequencing project: providing services to taxonomists for standard genome sequencing and annotation.</title>
        <authorList>
            <consortium name="The Broad Institute Genomics Platform"/>
            <consortium name="The Broad Institute Genome Sequencing Center for Infectious Disease"/>
            <person name="Wu L."/>
            <person name="Ma J."/>
        </authorList>
    </citation>
    <scope>NUCLEOTIDE SEQUENCE [LARGE SCALE GENOMIC DNA]</scope>
    <source>
        <strain evidence="3">KCTC 32239</strain>
    </source>
</reference>
<dbReference type="Proteomes" id="UP000619761">
    <property type="component" value="Unassembled WGS sequence"/>
</dbReference>
<keyword evidence="1" id="KW-1133">Transmembrane helix</keyword>
<sequence length="117" mass="12958">MSDDRLADSINAEPIVFMDCTGSEIVMSAVISFGVGVPLGFLGGLMMGMILIGLVVGLLIGLGCTYLVLNYICAVRNKYYETWLKEKFFMLKLRSGMFGLDLIEESTRYGRGARKRE</sequence>